<accession>A0A7G2CKP5</accession>
<gene>
    <name evidence="8" type="ORF">ADEAN_000627500</name>
</gene>
<dbReference type="GO" id="GO:0000785">
    <property type="term" value="C:chromatin"/>
    <property type="evidence" value="ECO:0007669"/>
    <property type="project" value="TreeGrafter"/>
</dbReference>
<feature type="domain" description="MYST-type HAT" evidence="7">
    <location>
        <begin position="207"/>
        <end position="561"/>
    </location>
</feature>
<dbReference type="PANTHER" id="PTHR10615">
    <property type="entry name" value="HISTONE ACETYLTRANSFERASE"/>
    <property type="match status" value="1"/>
</dbReference>
<evidence type="ECO:0000259" key="7">
    <source>
        <dbReference type="PROSITE" id="PS51726"/>
    </source>
</evidence>
<comment type="similarity">
    <text evidence="1">Belongs to the MYST (SAS/MOZ) family.</text>
</comment>
<proteinExistence type="inferred from homology"/>
<dbReference type="AlphaFoldDB" id="A0A7G2CKP5"/>
<evidence type="ECO:0000256" key="4">
    <source>
        <dbReference type="ARBA" id="ARBA00022990"/>
    </source>
</evidence>
<dbReference type="OrthoDB" id="787137at2759"/>
<dbReference type="InterPro" id="IPR002717">
    <property type="entry name" value="HAT_MYST-type"/>
</dbReference>
<dbReference type="GO" id="GO:0004402">
    <property type="term" value="F:histone acetyltransferase activity"/>
    <property type="evidence" value="ECO:0007669"/>
    <property type="project" value="InterPro"/>
</dbReference>
<dbReference type="Gene3D" id="3.40.630.30">
    <property type="match status" value="1"/>
</dbReference>
<feature type="compositionally biased region" description="Polar residues" evidence="6">
    <location>
        <begin position="41"/>
        <end position="54"/>
    </location>
</feature>
<dbReference type="GO" id="GO:0003682">
    <property type="term" value="F:chromatin binding"/>
    <property type="evidence" value="ECO:0007669"/>
    <property type="project" value="TreeGrafter"/>
</dbReference>
<keyword evidence="9" id="KW-1185">Reference proteome</keyword>
<evidence type="ECO:0000256" key="6">
    <source>
        <dbReference type="SAM" id="MobiDB-lite"/>
    </source>
</evidence>
<evidence type="ECO:0000256" key="5">
    <source>
        <dbReference type="PIRSR" id="PIRSR602717-51"/>
    </source>
</evidence>
<keyword evidence="4" id="KW-0007">Acetylation</keyword>
<dbReference type="EMBL" id="LR877156">
    <property type="protein sequence ID" value="CAD2218782.1"/>
    <property type="molecule type" value="Genomic_DNA"/>
</dbReference>
<dbReference type="InterPro" id="IPR036388">
    <property type="entry name" value="WH-like_DNA-bd_sf"/>
</dbReference>
<dbReference type="GO" id="GO:0006357">
    <property type="term" value="P:regulation of transcription by RNA polymerase II"/>
    <property type="evidence" value="ECO:0007669"/>
    <property type="project" value="TreeGrafter"/>
</dbReference>
<dbReference type="Pfam" id="PF01853">
    <property type="entry name" value="MOZ_SAS"/>
    <property type="match status" value="1"/>
</dbReference>
<name>A0A7G2CKP5_9TRYP</name>
<dbReference type="InterPro" id="IPR050603">
    <property type="entry name" value="MYST_HAT"/>
</dbReference>
<feature type="region of interest" description="Disordered" evidence="6">
    <location>
        <begin position="38"/>
        <end position="63"/>
    </location>
</feature>
<dbReference type="GO" id="GO:0005634">
    <property type="term" value="C:nucleus"/>
    <property type="evidence" value="ECO:0007669"/>
    <property type="project" value="TreeGrafter"/>
</dbReference>
<evidence type="ECO:0000256" key="3">
    <source>
        <dbReference type="ARBA" id="ARBA00022679"/>
    </source>
</evidence>
<dbReference type="InterPro" id="IPR016181">
    <property type="entry name" value="Acyl_CoA_acyltransferase"/>
</dbReference>
<organism evidence="8 9">
    <name type="scientific">Angomonas deanei</name>
    <dbReference type="NCBI Taxonomy" id="59799"/>
    <lineage>
        <taxon>Eukaryota</taxon>
        <taxon>Discoba</taxon>
        <taxon>Euglenozoa</taxon>
        <taxon>Kinetoplastea</taxon>
        <taxon>Metakinetoplastina</taxon>
        <taxon>Trypanosomatida</taxon>
        <taxon>Trypanosomatidae</taxon>
        <taxon>Strigomonadinae</taxon>
        <taxon>Angomonas</taxon>
    </lineage>
</organism>
<evidence type="ECO:0000256" key="1">
    <source>
        <dbReference type="ARBA" id="ARBA00010107"/>
    </source>
</evidence>
<dbReference type="VEuPathDB" id="TriTrypDB:ADEAN_000627500"/>
<dbReference type="EC" id="2.3.1.48" evidence="2"/>
<evidence type="ECO:0000256" key="2">
    <source>
        <dbReference type="ARBA" id="ARBA00013184"/>
    </source>
</evidence>
<protein>
    <recommendedName>
        <fullName evidence="2">histone acetyltransferase</fullName>
        <ecNumber evidence="2">2.3.1.48</ecNumber>
    </recommendedName>
</protein>
<sequence length="587" mass="67085">MSTAPPSIVLSSSKLSFSCTVTVPISFYTNSGNHHHHPVTNDITATNSSSNTPQKLAKPSQEKDTVFHGHLLEVRALCACDEDENNNTNTSNMKLFGFVRWLTVDHRQSGWYPLSCIALRQPAVVEKWLRHNPLMTEEVEDQLLLQDEEEESPQAVPQHTGSVPATTLIHTPVLSTVYREITPGMARTVRSTKTLEYLEERLLRDGNTPTTVRYFNYLQQYSFSPWYYAPYGLLLPEYDPLLPLPTDPEKPASGGSVNCYIRDAYLCPFSLRLHSSAEQLRHETRHYRAGRLRPPGVEIYRDTERGLSVFEVNGSKYKTYSRFLFLLGKSFLENKLSGHDVHNYYFYVVCLHHRHFPHYINDPSAMYFAGYFSWEKGVQEYNLACIVTLPCFTGASDTTVPRQLGQFMIALSYEMGYRRQQVGTPERPLSDLGEVTYRRYWQRVLLPWLQLKGMELEDRTGGKKRARQGEEEGGATGVPTTVREIAQFAQLEETDVLKTIVGMGLLHRSSEDRTVTLVLPRDYVEQETRLQQEREKDLSSAFFDVRLLNTEQSTNKYKISPVKTPKPTTSSTKKVEARVGCFLYTKS</sequence>
<evidence type="ECO:0000313" key="8">
    <source>
        <dbReference type="EMBL" id="CAD2218782.1"/>
    </source>
</evidence>
<dbReference type="Gene3D" id="1.10.10.10">
    <property type="entry name" value="Winged helix-like DNA-binding domain superfamily/Winged helix DNA-binding domain"/>
    <property type="match status" value="1"/>
</dbReference>
<dbReference type="PANTHER" id="PTHR10615:SF214">
    <property type="entry name" value="HISTONE ACETYLTRANSFERASE"/>
    <property type="match status" value="1"/>
</dbReference>
<evidence type="ECO:0000313" key="9">
    <source>
        <dbReference type="Proteomes" id="UP000515908"/>
    </source>
</evidence>
<dbReference type="PROSITE" id="PS51726">
    <property type="entry name" value="MYST_HAT"/>
    <property type="match status" value="1"/>
</dbReference>
<reference evidence="8 9" key="1">
    <citation type="submission" date="2020-08" db="EMBL/GenBank/DDBJ databases">
        <authorList>
            <person name="Newling K."/>
            <person name="Davey J."/>
            <person name="Forrester S."/>
        </authorList>
    </citation>
    <scope>NUCLEOTIDE SEQUENCE [LARGE SCALE GENOMIC DNA]</scope>
    <source>
        <strain evidence="9">Crithidia deanei Carvalho (ATCC PRA-265)</strain>
    </source>
</reference>
<dbReference type="Proteomes" id="UP000515908">
    <property type="component" value="Chromosome 12"/>
</dbReference>
<keyword evidence="3" id="KW-0808">Transferase</keyword>
<dbReference type="SUPFAM" id="SSF55729">
    <property type="entry name" value="Acyl-CoA N-acyltransferases (Nat)"/>
    <property type="match status" value="1"/>
</dbReference>
<feature type="active site" description="Proton donor/acceptor" evidence="5">
    <location>
        <position position="426"/>
    </location>
</feature>
<dbReference type="GO" id="GO:0003712">
    <property type="term" value="F:transcription coregulator activity"/>
    <property type="evidence" value="ECO:0007669"/>
    <property type="project" value="TreeGrafter"/>
</dbReference>